<dbReference type="Gene3D" id="3.40.50.10330">
    <property type="entry name" value="Probable inorganic polyphosphate/atp-NAD kinase, domain 1"/>
    <property type="match status" value="1"/>
</dbReference>
<dbReference type="AlphaFoldDB" id="A0A8A7KG69"/>
<feature type="binding site" evidence="8">
    <location>
        <begin position="176"/>
        <end position="181"/>
    </location>
    <ligand>
        <name>NAD(+)</name>
        <dbReference type="ChEBI" id="CHEBI:57540"/>
    </ligand>
</feature>
<organism evidence="9 10">
    <name type="scientific">Iocasia fonsfrigidae</name>
    <dbReference type="NCBI Taxonomy" id="2682810"/>
    <lineage>
        <taxon>Bacteria</taxon>
        <taxon>Bacillati</taxon>
        <taxon>Bacillota</taxon>
        <taxon>Clostridia</taxon>
        <taxon>Halanaerobiales</taxon>
        <taxon>Halanaerobiaceae</taxon>
        <taxon>Iocasia</taxon>
    </lineage>
</organism>
<feature type="binding site" evidence="8">
    <location>
        <position position="146"/>
    </location>
    <ligand>
        <name>NAD(+)</name>
        <dbReference type="ChEBI" id="CHEBI:57540"/>
    </ligand>
</feature>
<dbReference type="PANTHER" id="PTHR20275:SF0">
    <property type="entry name" value="NAD KINASE"/>
    <property type="match status" value="1"/>
</dbReference>
<evidence type="ECO:0000256" key="1">
    <source>
        <dbReference type="ARBA" id="ARBA00022679"/>
    </source>
</evidence>
<dbReference type="SUPFAM" id="SSF111331">
    <property type="entry name" value="NAD kinase/diacylglycerol kinase-like"/>
    <property type="match status" value="1"/>
</dbReference>
<comment type="similarity">
    <text evidence="8">Belongs to the NAD kinase family.</text>
</comment>
<evidence type="ECO:0000313" key="9">
    <source>
        <dbReference type="EMBL" id="QTL98509.1"/>
    </source>
</evidence>
<accession>A0A8A7KG69</accession>
<reference evidence="9" key="1">
    <citation type="submission" date="2019-12" db="EMBL/GenBank/DDBJ databases">
        <authorList>
            <person name="zhang j."/>
            <person name="sun C.M."/>
        </authorList>
    </citation>
    <scope>NUCLEOTIDE SEQUENCE</scope>
    <source>
        <strain evidence="9">NS-1</strain>
    </source>
</reference>
<comment type="caution">
    <text evidence="8">Lacks conserved residue(s) required for the propagation of feature annotation.</text>
</comment>
<dbReference type="GO" id="GO:0006741">
    <property type="term" value="P:NADP+ biosynthetic process"/>
    <property type="evidence" value="ECO:0007669"/>
    <property type="project" value="UniProtKB-UniRule"/>
</dbReference>
<feature type="active site" description="Proton acceptor" evidence="8">
    <location>
        <position position="61"/>
    </location>
</feature>
<feature type="binding site" evidence="8">
    <location>
        <begin position="135"/>
        <end position="136"/>
    </location>
    <ligand>
        <name>NAD(+)</name>
        <dbReference type="ChEBI" id="CHEBI:57540"/>
    </ligand>
</feature>
<evidence type="ECO:0000256" key="6">
    <source>
        <dbReference type="ARBA" id="ARBA00023027"/>
    </source>
</evidence>
<keyword evidence="2 8" id="KW-0547">Nucleotide-binding</keyword>
<dbReference type="GO" id="GO:0005524">
    <property type="term" value="F:ATP binding"/>
    <property type="evidence" value="ECO:0007669"/>
    <property type="project" value="UniProtKB-KW"/>
</dbReference>
<dbReference type="GO" id="GO:0005737">
    <property type="term" value="C:cytoplasm"/>
    <property type="evidence" value="ECO:0007669"/>
    <property type="project" value="UniProtKB-SubCell"/>
</dbReference>
<dbReference type="GO" id="GO:0046872">
    <property type="term" value="F:metal ion binding"/>
    <property type="evidence" value="ECO:0007669"/>
    <property type="project" value="UniProtKB-UniRule"/>
</dbReference>
<dbReference type="InterPro" id="IPR002504">
    <property type="entry name" value="NADK"/>
</dbReference>
<keyword evidence="6 8" id="KW-0520">NAD</keyword>
<dbReference type="RefSeq" id="WP_230866926.1">
    <property type="nucleotide sequence ID" value="NZ_CP046640.1"/>
</dbReference>
<dbReference type="InterPro" id="IPR016064">
    <property type="entry name" value="NAD/diacylglycerol_kinase_sf"/>
</dbReference>
<comment type="function">
    <text evidence="8">Involved in the regulation of the intracellular balance of NAD and NADP, and is a key enzyme in the biosynthesis of NADP. Catalyzes specifically the phosphorylation on 2'-hydroxyl of the adenosine moiety of NAD to yield NADP.</text>
</comment>
<evidence type="ECO:0000256" key="4">
    <source>
        <dbReference type="ARBA" id="ARBA00022840"/>
    </source>
</evidence>
<dbReference type="Gene3D" id="2.60.200.30">
    <property type="entry name" value="Probable inorganic polyphosphate/atp-NAD kinase, domain 2"/>
    <property type="match status" value="1"/>
</dbReference>
<feature type="binding site" evidence="8">
    <location>
        <begin position="61"/>
        <end position="62"/>
    </location>
    <ligand>
        <name>NAD(+)</name>
        <dbReference type="ChEBI" id="CHEBI:57540"/>
    </ligand>
</feature>
<evidence type="ECO:0000256" key="8">
    <source>
        <dbReference type="HAMAP-Rule" id="MF_00361"/>
    </source>
</evidence>
<keyword evidence="3 8" id="KW-0418">Kinase</keyword>
<dbReference type="GO" id="GO:0051287">
    <property type="term" value="F:NAD binding"/>
    <property type="evidence" value="ECO:0007669"/>
    <property type="project" value="UniProtKB-ARBA"/>
</dbReference>
<dbReference type="KEGG" id="ifn:GM661_11275"/>
<dbReference type="InterPro" id="IPR017438">
    <property type="entry name" value="ATP-NAD_kinase_N"/>
</dbReference>
<protein>
    <recommendedName>
        <fullName evidence="8">NAD kinase</fullName>
        <ecNumber evidence="8">2.7.1.23</ecNumber>
    </recommendedName>
    <alternativeName>
        <fullName evidence="8">ATP-dependent NAD kinase</fullName>
    </alternativeName>
</protein>
<sequence length="277" mass="30965">MNTLKEEAYPVVNNVITFLEKNEADYLIEENAALLLGREDKRADYKLLKEKVDLVIVFGGDGTFLHASHHFFNTDIPLLGINIGHLGFLTEIETDELTVALSNLLKGNYKIEKRMMLNVSVFRSAKEIFNSTALNDLVIHRGGKLKMISLELYINNEIVHSYRADGLIITTPTGSTAYSLSAGGPIVNPQVRAIILTPICPHTLFMRPMVISDQESLKVKVEGDESMRLTADGRANCLLEAEDEICLSASEKELSIIRMPEKTFYTILHKKMKLGLV</sequence>
<dbReference type="Pfam" id="PF20143">
    <property type="entry name" value="NAD_kinase_C"/>
    <property type="match status" value="1"/>
</dbReference>
<keyword evidence="4 8" id="KW-0067">ATP-binding</keyword>
<evidence type="ECO:0000256" key="2">
    <source>
        <dbReference type="ARBA" id="ARBA00022741"/>
    </source>
</evidence>
<dbReference type="Pfam" id="PF01513">
    <property type="entry name" value="NAD_kinase"/>
    <property type="match status" value="1"/>
</dbReference>
<comment type="subcellular location">
    <subcellularLocation>
        <location evidence="8">Cytoplasm</location>
    </subcellularLocation>
</comment>
<feature type="binding site" evidence="8">
    <location>
        <position position="165"/>
    </location>
    <ligand>
        <name>NAD(+)</name>
        <dbReference type="ChEBI" id="CHEBI:57540"/>
    </ligand>
</feature>
<keyword evidence="1 8" id="KW-0808">Transferase</keyword>
<evidence type="ECO:0000256" key="7">
    <source>
        <dbReference type="ARBA" id="ARBA00047925"/>
    </source>
</evidence>
<evidence type="ECO:0000313" key="10">
    <source>
        <dbReference type="Proteomes" id="UP000665020"/>
    </source>
</evidence>
<comment type="catalytic activity">
    <reaction evidence="7 8">
        <text>NAD(+) + ATP = ADP + NADP(+) + H(+)</text>
        <dbReference type="Rhea" id="RHEA:18629"/>
        <dbReference type="ChEBI" id="CHEBI:15378"/>
        <dbReference type="ChEBI" id="CHEBI:30616"/>
        <dbReference type="ChEBI" id="CHEBI:57540"/>
        <dbReference type="ChEBI" id="CHEBI:58349"/>
        <dbReference type="ChEBI" id="CHEBI:456216"/>
        <dbReference type="EC" id="2.7.1.23"/>
    </reaction>
</comment>
<feature type="binding site" evidence="8">
    <location>
        <position position="66"/>
    </location>
    <ligand>
        <name>NAD(+)</name>
        <dbReference type="ChEBI" id="CHEBI:57540"/>
    </ligand>
</feature>
<dbReference type="InterPro" id="IPR017437">
    <property type="entry name" value="ATP-NAD_kinase_PpnK-typ_C"/>
</dbReference>
<gene>
    <name evidence="8" type="primary">nadK</name>
    <name evidence="9" type="ORF">GM661_11275</name>
</gene>
<proteinExistence type="inferred from homology"/>
<dbReference type="GO" id="GO:0019674">
    <property type="term" value="P:NAD+ metabolic process"/>
    <property type="evidence" value="ECO:0007669"/>
    <property type="project" value="InterPro"/>
</dbReference>
<feature type="binding site" evidence="8">
    <location>
        <position position="163"/>
    </location>
    <ligand>
        <name>NAD(+)</name>
        <dbReference type="ChEBI" id="CHEBI:57540"/>
    </ligand>
</feature>
<dbReference type="GO" id="GO:0003951">
    <property type="term" value="F:NAD+ kinase activity"/>
    <property type="evidence" value="ECO:0007669"/>
    <property type="project" value="UniProtKB-UniRule"/>
</dbReference>
<dbReference type="PANTHER" id="PTHR20275">
    <property type="entry name" value="NAD KINASE"/>
    <property type="match status" value="1"/>
</dbReference>
<evidence type="ECO:0000256" key="5">
    <source>
        <dbReference type="ARBA" id="ARBA00022857"/>
    </source>
</evidence>
<keyword evidence="5 8" id="KW-0521">NADP</keyword>
<comment type="cofactor">
    <cofactor evidence="8">
        <name>a divalent metal cation</name>
        <dbReference type="ChEBI" id="CHEBI:60240"/>
    </cofactor>
</comment>
<evidence type="ECO:0000256" key="3">
    <source>
        <dbReference type="ARBA" id="ARBA00022777"/>
    </source>
</evidence>
<dbReference type="Proteomes" id="UP000665020">
    <property type="component" value="Chromosome"/>
</dbReference>
<keyword evidence="8" id="KW-0963">Cytoplasm</keyword>
<dbReference type="FunFam" id="2.60.200.30:FF:000009">
    <property type="entry name" value="Poly(P)/ATP NAD kinase"/>
    <property type="match status" value="1"/>
</dbReference>
<dbReference type="EMBL" id="CP046640">
    <property type="protein sequence ID" value="QTL98509.1"/>
    <property type="molecule type" value="Genomic_DNA"/>
</dbReference>
<name>A0A8A7KG69_9FIRM</name>
<keyword evidence="10" id="KW-1185">Reference proteome</keyword>
<dbReference type="HAMAP" id="MF_00361">
    <property type="entry name" value="NAD_kinase"/>
    <property type="match status" value="1"/>
</dbReference>
<dbReference type="EC" id="2.7.1.23" evidence="8"/>